<dbReference type="AlphaFoldDB" id="A0ABD4T2L8"/>
<evidence type="ECO:0000313" key="6">
    <source>
        <dbReference type="EMBL" id="MCM1982899.1"/>
    </source>
</evidence>
<dbReference type="RefSeq" id="WP_250833305.1">
    <property type="nucleotide sequence ID" value="NZ_JTHE03000047.1"/>
</dbReference>
<accession>A0ABD4T2L8</accession>
<keyword evidence="4" id="KW-0732">Signal</keyword>
<sequence>MLLAFGVAACQPQSVTDPPTDPTCRWVDHAAGKTCVPGQVQRLVTLDTVSFEHAIALGLKPLGTVDVQRLDAHLQSHLTDVVDVGQSEGVNLERVLALKPDLILGLDYHQEIYNRATQVAPTVLINFEHSGQWKDVFKTYAQVLNRVSQGEQALQAYRDRIQQFQQQLASQLDPDPLSSLQVSVIRIYPDSVNLYFRDSFPGTILQDAGLSRPPAQNLSADEANRRYQNPIQAALSLERFDQADGDVLFIWTAENTAEANQEARSQLSELQRDPLWQRLKAVQRDRVYQVPSYWIGSGPIAATAIVEDLFQVLVNREPTGRSDRSRLPERLGG</sequence>
<reference evidence="6 7" key="1">
    <citation type="journal article" date="2015" name="Genome Announc.">
        <title>Draft Genome Sequence of Filamentous Marine Cyanobacterium Lyngbya confervoides Strain BDU141951.</title>
        <authorList>
            <person name="Chandrababunaidu M.M."/>
            <person name="Sen D."/>
            <person name="Tripathy S."/>
        </authorList>
    </citation>
    <scope>NUCLEOTIDE SEQUENCE [LARGE SCALE GENOMIC DNA]</scope>
    <source>
        <strain evidence="6 7">BDU141951</strain>
    </source>
</reference>
<name>A0ABD4T2L8_9CYAN</name>
<dbReference type="Gene3D" id="3.40.50.1980">
    <property type="entry name" value="Nitrogenase molybdenum iron protein domain"/>
    <property type="match status" value="2"/>
</dbReference>
<dbReference type="Proteomes" id="UP000031561">
    <property type="component" value="Unassembled WGS sequence"/>
</dbReference>
<comment type="caution">
    <text evidence="6">The sequence shown here is derived from an EMBL/GenBank/DDBJ whole genome shotgun (WGS) entry which is preliminary data.</text>
</comment>
<dbReference type="CDD" id="cd01146">
    <property type="entry name" value="FhuD"/>
    <property type="match status" value="1"/>
</dbReference>
<dbReference type="PROSITE" id="PS50983">
    <property type="entry name" value="FE_B12_PBP"/>
    <property type="match status" value="1"/>
</dbReference>
<proteinExistence type="inferred from homology"/>
<evidence type="ECO:0000256" key="4">
    <source>
        <dbReference type="ARBA" id="ARBA00022729"/>
    </source>
</evidence>
<comment type="subcellular location">
    <subcellularLocation>
        <location evidence="1">Cell envelope</location>
    </subcellularLocation>
</comment>
<dbReference type="SUPFAM" id="SSF53807">
    <property type="entry name" value="Helical backbone' metal receptor"/>
    <property type="match status" value="1"/>
</dbReference>
<comment type="similarity">
    <text evidence="2">Belongs to the bacterial solute-binding protein 8 family.</text>
</comment>
<dbReference type="GO" id="GO:1901678">
    <property type="term" value="P:iron coordination entity transport"/>
    <property type="evidence" value="ECO:0007669"/>
    <property type="project" value="UniProtKB-ARBA"/>
</dbReference>
<evidence type="ECO:0000256" key="1">
    <source>
        <dbReference type="ARBA" id="ARBA00004196"/>
    </source>
</evidence>
<dbReference type="InterPro" id="IPR051313">
    <property type="entry name" value="Bact_iron-sidero_bind"/>
</dbReference>
<dbReference type="GO" id="GO:0030313">
    <property type="term" value="C:cell envelope"/>
    <property type="evidence" value="ECO:0007669"/>
    <property type="project" value="UniProtKB-SubCell"/>
</dbReference>
<evidence type="ECO:0000256" key="2">
    <source>
        <dbReference type="ARBA" id="ARBA00008814"/>
    </source>
</evidence>
<evidence type="ECO:0000259" key="5">
    <source>
        <dbReference type="PROSITE" id="PS50983"/>
    </source>
</evidence>
<dbReference type="PANTHER" id="PTHR30532:SF25">
    <property type="entry name" value="IRON(III) DICITRATE-BINDING PERIPLASMIC PROTEIN"/>
    <property type="match status" value="1"/>
</dbReference>
<keyword evidence="7" id="KW-1185">Reference proteome</keyword>
<gene>
    <name evidence="6" type="ORF">QQ91_0008695</name>
</gene>
<dbReference type="PANTHER" id="PTHR30532">
    <property type="entry name" value="IRON III DICITRATE-BINDING PERIPLASMIC PROTEIN"/>
    <property type="match status" value="1"/>
</dbReference>
<feature type="domain" description="Fe/B12 periplasmic-binding" evidence="5">
    <location>
        <begin position="42"/>
        <end position="317"/>
    </location>
</feature>
<protein>
    <submittedName>
        <fullName evidence="6">Iron-siderophore ABC transporter substrate-binding protein</fullName>
    </submittedName>
</protein>
<dbReference type="EMBL" id="JTHE03000047">
    <property type="protein sequence ID" value="MCM1982899.1"/>
    <property type="molecule type" value="Genomic_DNA"/>
</dbReference>
<dbReference type="Pfam" id="PF01497">
    <property type="entry name" value="Peripla_BP_2"/>
    <property type="match status" value="1"/>
</dbReference>
<evidence type="ECO:0000256" key="3">
    <source>
        <dbReference type="ARBA" id="ARBA00022448"/>
    </source>
</evidence>
<dbReference type="InterPro" id="IPR002491">
    <property type="entry name" value="ABC_transptr_periplasmic_BD"/>
</dbReference>
<organism evidence="6 7">
    <name type="scientific">Lyngbya confervoides BDU141951</name>
    <dbReference type="NCBI Taxonomy" id="1574623"/>
    <lineage>
        <taxon>Bacteria</taxon>
        <taxon>Bacillati</taxon>
        <taxon>Cyanobacteriota</taxon>
        <taxon>Cyanophyceae</taxon>
        <taxon>Oscillatoriophycideae</taxon>
        <taxon>Oscillatoriales</taxon>
        <taxon>Microcoleaceae</taxon>
        <taxon>Lyngbya</taxon>
    </lineage>
</organism>
<evidence type="ECO:0000313" key="7">
    <source>
        <dbReference type="Proteomes" id="UP000031561"/>
    </source>
</evidence>
<keyword evidence="3" id="KW-0813">Transport</keyword>